<evidence type="ECO:0000313" key="2">
    <source>
        <dbReference type="EMBL" id="MBD8011343.1"/>
    </source>
</evidence>
<feature type="compositionally biased region" description="Low complexity" evidence="1">
    <location>
        <begin position="1"/>
        <end position="18"/>
    </location>
</feature>
<comment type="caution">
    <text evidence="2">The sequence shown here is derived from an EMBL/GenBank/DDBJ whole genome shotgun (WGS) entry which is preliminary data.</text>
</comment>
<protein>
    <submittedName>
        <fullName evidence="2">DUF4194 domain-containing protein</fullName>
    </submittedName>
</protein>
<gene>
    <name evidence="2" type="ORF">H9633_03385</name>
</gene>
<sequence>MTDEIAASGSAAGPASGSERGNAGADATEPAFGIPEQADDRAGDQTEAPFIVPVAMEDDPDELFPGDRGTLEPEVRRVLVHVLQRRFLSADNRAEWALLLEHQQLIESRMHDMYLRLVVDLGRGLAYKQQVRSDEFEVPILLKDAPYNRTETLVLVHLRTVFQRESAAGEPAPRIDIEDIEQTVLSYLTDADGSTARQQKAIRAALDRLDREGVIDEETLGRYRISSLVEVVLSAEKLAELRAWLREQAAQQASRAATAERQTAPDQTAPDQADQTPTAQKEAAL</sequence>
<name>A0ABR8W2V1_9MICO</name>
<dbReference type="RefSeq" id="WP_191712094.1">
    <property type="nucleotide sequence ID" value="NZ_JACSPX010000001.1"/>
</dbReference>
<organism evidence="2 3">
    <name type="scientific">Microbacterium commune</name>
    <dbReference type="NCBI Taxonomy" id="2762219"/>
    <lineage>
        <taxon>Bacteria</taxon>
        <taxon>Bacillati</taxon>
        <taxon>Actinomycetota</taxon>
        <taxon>Actinomycetes</taxon>
        <taxon>Micrococcales</taxon>
        <taxon>Microbacteriaceae</taxon>
        <taxon>Microbacterium</taxon>
    </lineage>
</organism>
<feature type="compositionally biased region" description="Polar residues" evidence="1">
    <location>
        <begin position="265"/>
        <end position="279"/>
    </location>
</feature>
<keyword evidence="3" id="KW-1185">Reference proteome</keyword>
<evidence type="ECO:0000256" key="1">
    <source>
        <dbReference type="SAM" id="MobiDB-lite"/>
    </source>
</evidence>
<feature type="region of interest" description="Disordered" evidence="1">
    <location>
        <begin position="1"/>
        <end position="45"/>
    </location>
</feature>
<feature type="region of interest" description="Disordered" evidence="1">
    <location>
        <begin position="252"/>
        <end position="285"/>
    </location>
</feature>
<feature type="compositionally biased region" description="Low complexity" evidence="1">
    <location>
        <begin position="252"/>
        <end position="264"/>
    </location>
</feature>
<dbReference type="InterPro" id="IPR025449">
    <property type="entry name" value="JetB"/>
</dbReference>
<evidence type="ECO:0000313" key="3">
    <source>
        <dbReference type="Proteomes" id="UP000611521"/>
    </source>
</evidence>
<dbReference type="EMBL" id="JACSPX010000001">
    <property type="protein sequence ID" value="MBD8011343.1"/>
    <property type="molecule type" value="Genomic_DNA"/>
</dbReference>
<dbReference type="Proteomes" id="UP000611521">
    <property type="component" value="Unassembled WGS sequence"/>
</dbReference>
<reference evidence="2 3" key="1">
    <citation type="submission" date="2020-08" db="EMBL/GenBank/DDBJ databases">
        <title>A Genomic Blueprint of the Chicken Gut Microbiome.</title>
        <authorList>
            <person name="Gilroy R."/>
            <person name="Ravi A."/>
            <person name="Getino M."/>
            <person name="Pursley I."/>
            <person name="Horton D.L."/>
            <person name="Alikhan N.-F."/>
            <person name="Baker D."/>
            <person name="Gharbi K."/>
            <person name="Hall N."/>
            <person name="Watson M."/>
            <person name="Adriaenssens E.M."/>
            <person name="Foster-Nyarko E."/>
            <person name="Jarju S."/>
            <person name="Secka A."/>
            <person name="Antonio M."/>
            <person name="Oren A."/>
            <person name="Chaudhuri R."/>
            <person name="La Ragione R.M."/>
            <person name="Hildebrand F."/>
            <person name="Pallen M.J."/>
        </authorList>
    </citation>
    <scope>NUCLEOTIDE SEQUENCE [LARGE SCALE GENOMIC DNA]</scope>
    <source>
        <strain evidence="2 3">Re1</strain>
    </source>
</reference>
<proteinExistence type="predicted"/>
<accession>A0ABR8W2V1</accession>
<dbReference type="Pfam" id="PF13835">
    <property type="entry name" value="DUF4194"/>
    <property type="match status" value="1"/>
</dbReference>